<accession>A0A2K3KA50</accession>
<sequence length="18" mass="2103">MVTTEVPILSRIDRLDNM</sequence>
<dbReference type="EMBL" id="ASHM01089607">
    <property type="protein sequence ID" value="PNX63154.1"/>
    <property type="molecule type" value="Genomic_DNA"/>
</dbReference>
<protein>
    <submittedName>
        <fullName evidence="1">Uncharacterized protein</fullName>
    </submittedName>
</protein>
<comment type="caution">
    <text evidence="1">The sequence shown here is derived from an EMBL/GenBank/DDBJ whole genome shotgun (WGS) entry which is preliminary data.</text>
</comment>
<dbReference type="AlphaFoldDB" id="A0A2K3KA50"/>
<proteinExistence type="predicted"/>
<name>A0A2K3KA50_TRIPR</name>
<dbReference type="Proteomes" id="UP000236291">
    <property type="component" value="Unassembled WGS sequence"/>
</dbReference>
<reference evidence="1 2" key="2">
    <citation type="journal article" date="2017" name="Front. Plant Sci.">
        <title>Gene Classification and Mining of Molecular Markers Useful in Red Clover (Trifolium pratense) Breeding.</title>
        <authorList>
            <person name="Istvanek J."/>
            <person name="Dluhosova J."/>
            <person name="Dluhos P."/>
            <person name="Patkova L."/>
            <person name="Nedelnik J."/>
            <person name="Repkova J."/>
        </authorList>
    </citation>
    <scope>NUCLEOTIDE SEQUENCE [LARGE SCALE GENOMIC DNA]</scope>
    <source>
        <strain evidence="2">cv. Tatra</strain>
        <tissue evidence="1">Young leaves</tissue>
    </source>
</reference>
<organism evidence="1 2">
    <name type="scientific">Trifolium pratense</name>
    <name type="common">Red clover</name>
    <dbReference type="NCBI Taxonomy" id="57577"/>
    <lineage>
        <taxon>Eukaryota</taxon>
        <taxon>Viridiplantae</taxon>
        <taxon>Streptophyta</taxon>
        <taxon>Embryophyta</taxon>
        <taxon>Tracheophyta</taxon>
        <taxon>Spermatophyta</taxon>
        <taxon>Magnoliopsida</taxon>
        <taxon>eudicotyledons</taxon>
        <taxon>Gunneridae</taxon>
        <taxon>Pentapetalae</taxon>
        <taxon>rosids</taxon>
        <taxon>fabids</taxon>
        <taxon>Fabales</taxon>
        <taxon>Fabaceae</taxon>
        <taxon>Papilionoideae</taxon>
        <taxon>50 kb inversion clade</taxon>
        <taxon>NPAAA clade</taxon>
        <taxon>Hologalegina</taxon>
        <taxon>IRL clade</taxon>
        <taxon>Trifolieae</taxon>
        <taxon>Trifolium</taxon>
    </lineage>
</organism>
<evidence type="ECO:0000313" key="2">
    <source>
        <dbReference type="Proteomes" id="UP000236291"/>
    </source>
</evidence>
<evidence type="ECO:0000313" key="1">
    <source>
        <dbReference type="EMBL" id="PNX63154.1"/>
    </source>
</evidence>
<feature type="non-terminal residue" evidence="1">
    <location>
        <position position="18"/>
    </location>
</feature>
<gene>
    <name evidence="1" type="ORF">L195_g053361</name>
</gene>
<reference evidence="1 2" key="1">
    <citation type="journal article" date="2014" name="Am. J. Bot.">
        <title>Genome assembly and annotation for red clover (Trifolium pratense; Fabaceae).</title>
        <authorList>
            <person name="Istvanek J."/>
            <person name="Jaros M."/>
            <person name="Krenek A."/>
            <person name="Repkova J."/>
        </authorList>
    </citation>
    <scope>NUCLEOTIDE SEQUENCE [LARGE SCALE GENOMIC DNA]</scope>
    <source>
        <strain evidence="2">cv. Tatra</strain>
        <tissue evidence="1">Young leaves</tissue>
    </source>
</reference>